<evidence type="ECO:0008006" key="3">
    <source>
        <dbReference type="Google" id="ProtNLM"/>
    </source>
</evidence>
<gene>
    <name evidence="1" type="ORF">NEMBOFW57_009986</name>
</gene>
<dbReference type="Proteomes" id="UP001197093">
    <property type="component" value="Unassembled WGS sequence"/>
</dbReference>
<sequence>MSRDTKGQPVQAASLLGLPPPVRRRIYLHLGIARLDGHPNVYCLDSCNNADDESDADDDWASSDWGSHYAPPPLADFHGLLQTCRALHEETARLLYSANRFIIFYSHQGSLESLRALSPVALASLTWLKIVLNETSCHQRIDPRDYPPACCHHSKQSGCPKEHGNAHGDPLLCGALPSDSTSGGKAVAQAMLRELHDVADYISSRVGVGSLEFSLVCDIDAEHQDALETARLAVAPIALFRLKDCHVRLCGTWNRQLQELARDTVLQSRHHRASPPGASPLDSHFSDLKLSKTPSPLTSLPAELRLRILEYTDLITPWKEVTWSRQDRGYIIARPPCDGSPDCEGDCPPRIHHGCRLSRCNPPCVCDYEDEARCLPPAGCFCRRRHSAFSVTCNCWAPPTDLFLVCRSLCRDAQFVFFSGNRFIIHDYHACEPWSLPTPQMVPFLVSPTELYYPFNRLAASEFLRDIVPAHCLPHLRFLELVFPPYIPGGWPQRGHPAIQDWGATVEWMRGKVNAPALTIRVVMADFGDNEDFGREDLTDRQGEMILDAYKLIMDPLKPLVQVDGLAGFYAHAANPWRWTKSTVSLVRLEAPWEFYQMLAKRDKELKEVFESLVRGGKVHSGEKPGESMWRLESDI</sequence>
<protein>
    <recommendedName>
        <fullName evidence="3">F-box domain-containing protein</fullName>
    </recommendedName>
</protein>
<dbReference type="PANTHER" id="PTHR42085">
    <property type="entry name" value="F-BOX DOMAIN-CONTAINING PROTEIN"/>
    <property type="match status" value="1"/>
</dbReference>
<accession>A0AAD4HWG2</accession>
<comment type="caution">
    <text evidence="1">The sequence shown here is derived from an EMBL/GenBank/DDBJ whole genome shotgun (WGS) entry which is preliminary data.</text>
</comment>
<evidence type="ECO:0000313" key="1">
    <source>
        <dbReference type="EMBL" id="KAG7285360.1"/>
    </source>
</evidence>
<keyword evidence="2" id="KW-1185">Reference proteome</keyword>
<dbReference type="PANTHER" id="PTHR42085:SF6">
    <property type="entry name" value="F-BOX DOMAIN-CONTAINING PROTEIN"/>
    <property type="match status" value="1"/>
</dbReference>
<name>A0AAD4HWG2_9PEZI</name>
<dbReference type="EMBL" id="JAHCVI010000005">
    <property type="protein sequence ID" value="KAG7285360.1"/>
    <property type="molecule type" value="Genomic_DNA"/>
</dbReference>
<organism evidence="1 2">
    <name type="scientific">Staphylotrichum longicolle</name>
    <dbReference type="NCBI Taxonomy" id="669026"/>
    <lineage>
        <taxon>Eukaryota</taxon>
        <taxon>Fungi</taxon>
        <taxon>Dikarya</taxon>
        <taxon>Ascomycota</taxon>
        <taxon>Pezizomycotina</taxon>
        <taxon>Sordariomycetes</taxon>
        <taxon>Sordariomycetidae</taxon>
        <taxon>Sordariales</taxon>
        <taxon>Chaetomiaceae</taxon>
        <taxon>Staphylotrichum</taxon>
    </lineage>
</organism>
<reference evidence="1" key="1">
    <citation type="submission" date="2023-02" db="EMBL/GenBank/DDBJ databases">
        <authorList>
            <person name="Palmer J.M."/>
        </authorList>
    </citation>
    <scope>NUCLEOTIDE SEQUENCE</scope>
    <source>
        <strain evidence="1">FW57</strain>
    </source>
</reference>
<dbReference type="InterPro" id="IPR038883">
    <property type="entry name" value="AN11006-like"/>
</dbReference>
<dbReference type="AlphaFoldDB" id="A0AAD4HWG2"/>
<proteinExistence type="predicted"/>
<evidence type="ECO:0000313" key="2">
    <source>
        <dbReference type="Proteomes" id="UP001197093"/>
    </source>
</evidence>